<evidence type="ECO:0000256" key="1">
    <source>
        <dbReference type="SAM" id="Phobius"/>
    </source>
</evidence>
<dbReference type="RefSeq" id="WP_216151572.1">
    <property type="nucleotide sequence ID" value="NZ_JAHLDV010000091.1"/>
</dbReference>
<dbReference type="Proteomes" id="UP000776252">
    <property type="component" value="Unassembled WGS sequence"/>
</dbReference>
<evidence type="ECO:0000313" key="2">
    <source>
        <dbReference type="EMBL" id="MBU3161707.1"/>
    </source>
</evidence>
<accession>A0ABS6BYM0</accession>
<keyword evidence="1" id="KW-0812">Transmembrane</keyword>
<organism evidence="2 3">
    <name type="scientific">Clostridium frigoris</name>
    <dbReference type="NCBI Taxonomy" id="205327"/>
    <lineage>
        <taxon>Bacteria</taxon>
        <taxon>Bacillati</taxon>
        <taxon>Bacillota</taxon>
        <taxon>Clostridia</taxon>
        <taxon>Eubacteriales</taxon>
        <taxon>Clostridiaceae</taxon>
        <taxon>Clostridium</taxon>
    </lineage>
</organism>
<dbReference type="EMBL" id="JAHLDV010000091">
    <property type="protein sequence ID" value="MBU3161707.1"/>
    <property type="molecule type" value="Genomic_DNA"/>
</dbReference>
<keyword evidence="1" id="KW-0472">Membrane</keyword>
<keyword evidence="3" id="KW-1185">Reference proteome</keyword>
<gene>
    <name evidence="2" type="ORF">KPL37_18630</name>
</gene>
<evidence type="ECO:0000313" key="3">
    <source>
        <dbReference type="Proteomes" id="UP000776252"/>
    </source>
</evidence>
<protein>
    <submittedName>
        <fullName evidence="2">Uncharacterized protein</fullName>
    </submittedName>
</protein>
<proteinExistence type="predicted"/>
<comment type="caution">
    <text evidence="2">The sequence shown here is derived from an EMBL/GenBank/DDBJ whole genome shotgun (WGS) entry which is preliminary data.</text>
</comment>
<feature type="transmembrane region" description="Helical" evidence="1">
    <location>
        <begin position="20"/>
        <end position="40"/>
    </location>
</feature>
<keyword evidence="1" id="KW-1133">Transmembrane helix</keyword>
<sequence length="52" mass="6213">MKNHYKFVLYQPIAINNSYMQTFFVLISVIILVIIEKLHLNKLFNEDGSRKK</sequence>
<name>A0ABS6BYM0_9CLOT</name>
<reference evidence="2 3" key="1">
    <citation type="submission" date="2021-06" db="EMBL/GenBank/DDBJ databases">
        <title>Clostridia strains as spoilage organisms.</title>
        <authorList>
            <person name="Wambui J."/>
            <person name="Stephan R."/>
            <person name="Stevens M.J.A."/>
        </authorList>
    </citation>
    <scope>NUCLEOTIDE SEQUENCE [LARGE SCALE GENOMIC DNA]</scope>
    <source>
        <strain evidence="2 3">DSM 14204</strain>
    </source>
</reference>